<reference evidence="1" key="1">
    <citation type="submission" date="2020-09" db="EMBL/GenBank/DDBJ databases">
        <title>Genome seq and assembly of Devosia sp.</title>
        <authorList>
            <person name="Chhetri G."/>
        </authorList>
    </citation>
    <scope>NUCLEOTIDE SEQUENCE</scope>
    <source>
        <strain evidence="1">PTR5</strain>
    </source>
</reference>
<name>A0A927FUR2_9HYPH</name>
<dbReference type="RefSeq" id="WP_191776876.1">
    <property type="nucleotide sequence ID" value="NZ_JACYFU010000003.1"/>
</dbReference>
<evidence type="ECO:0000313" key="2">
    <source>
        <dbReference type="Proteomes" id="UP000654108"/>
    </source>
</evidence>
<keyword evidence="2" id="KW-1185">Reference proteome</keyword>
<dbReference type="AlphaFoldDB" id="A0A927FUR2"/>
<comment type="caution">
    <text evidence="1">The sequence shown here is derived from an EMBL/GenBank/DDBJ whole genome shotgun (WGS) entry which is preliminary data.</text>
</comment>
<sequence>MNRTERLRRVALLMASFLRNLAYLRAFRDAYPRVQLDWTRDFWVTQGGNCTDIAILEWCKLFADQRDKHHWSQIVTAPEAFGPWLLAQLRVGHPEFTDYVTSVRRYRDKFVAHLDSDNTMDIPTLDIAERAVFFYHQHLISHEVADPTQVFHPLPASGRELTTYFEQHDSAARHIYDRVLPPQNP</sequence>
<evidence type="ECO:0000313" key="1">
    <source>
        <dbReference type="EMBL" id="MBD8066670.1"/>
    </source>
</evidence>
<organism evidence="1 2">
    <name type="scientific">Devosia oryzisoli</name>
    <dbReference type="NCBI Taxonomy" id="2774138"/>
    <lineage>
        <taxon>Bacteria</taxon>
        <taxon>Pseudomonadati</taxon>
        <taxon>Pseudomonadota</taxon>
        <taxon>Alphaproteobacteria</taxon>
        <taxon>Hyphomicrobiales</taxon>
        <taxon>Devosiaceae</taxon>
        <taxon>Devosia</taxon>
    </lineage>
</organism>
<gene>
    <name evidence="1" type="ORF">IC608_14445</name>
</gene>
<proteinExistence type="predicted"/>
<dbReference type="EMBL" id="JACYFU010000003">
    <property type="protein sequence ID" value="MBD8066670.1"/>
    <property type="molecule type" value="Genomic_DNA"/>
</dbReference>
<accession>A0A927FUR2</accession>
<dbReference type="Proteomes" id="UP000654108">
    <property type="component" value="Unassembled WGS sequence"/>
</dbReference>
<protein>
    <submittedName>
        <fullName evidence="1">Uncharacterized protein</fullName>
    </submittedName>
</protein>